<evidence type="ECO:0000256" key="3">
    <source>
        <dbReference type="ARBA" id="ARBA00022452"/>
    </source>
</evidence>
<evidence type="ECO:0000256" key="4">
    <source>
        <dbReference type="ARBA" id="ARBA00022692"/>
    </source>
</evidence>
<evidence type="ECO:0000256" key="8">
    <source>
        <dbReference type="PROSITE-ProRule" id="PRU01360"/>
    </source>
</evidence>
<dbReference type="Pfam" id="PF00593">
    <property type="entry name" value="TonB_dep_Rec_b-barrel"/>
    <property type="match status" value="1"/>
</dbReference>
<feature type="signal peptide" evidence="10">
    <location>
        <begin position="1"/>
        <end position="27"/>
    </location>
</feature>
<dbReference type="Gene3D" id="2.170.130.10">
    <property type="entry name" value="TonB-dependent receptor, plug domain"/>
    <property type="match status" value="1"/>
</dbReference>
<evidence type="ECO:0000313" key="14">
    <source>
        <dbReference type="Proteomes" id="UP000662572"/>
    </source>
</evidence>
<dbReference type="AlphaFoldDB" id="A0A918QC13"/>
<feature type="domain" description="TonB-dependent receptor plug" evidence="12">
    <location>
        <begin position="61"/>
        <end position="179"/>
    </location>
</feature>
<reference evidence="13" key="1">
    <citation type="journal article" date="2014" name="Int. J. Syst. Evol. Microbiol.">
        <title>Complete genome sequence of Corynebacterium casei LMG S-19264T (=DSM 44701T), isolated from a smear-ripened cheese.</title>
        <authorList>
            <consortium name="US DOE Joint Genome Institute (JGI-PGF)"/>
            <person name="Walter F."/>
            <person name="Albersmeier A."/>
            <person name="Kalinowski J."/>
            <person name="Ruckert C."/>
        </authorList>
    </citation>
    <scope>NUCLEOTIDE SEQUENCE</scope>
    <source>
        <strain evidence="13">KCTC 32296</strain>
    </source>
</reference>
<feature type="chain" id="PRO_5036952080" evidence="10">
    <location>
        <begin position="28"/>
        <end position="970"/>
    </location>
</feature>
<keyword evidence="10" id="KW-0732">Signal</keyword>
<accession>A0A918QC13</accession>
<evidence type="ECO:0000256" key="10">
    <source>
        <dbReference type="SAM" id="SignalP"/>
    </source>
</evidence>
<comment type="subcellular location">
    <subcellularLocation>
        <location evidence="1 8">Cell outer membrane</location>
        <topology evidence="1 8">Multi-pass membrane protein</topology>
    </subcellularLocation>
</comment>
<evidence type="ECO:0000256" key="5">
    <source>
        <dbReference type="ARBA" id="ARBA00023077"/>
    </source>
</evidence>
<dbReference type="EMBL" id="BMZB01000005">
    <property type="protein sequence ID" value="GGZ41445.1"/>
    <property type="molecule type" value="Genomic_DNA"/>
</dbReference>
<dbReference type="PROSITE" id="PS52016">
    <property type="entry name" value="TONB_DEPENDENT_REC_3"/>
    <property type="match status" value="1"/>
</dbReference>
<keyword evidence="14" id="KW-1185">Reference proteome</keyword>
<evidence type="ECO:0000256" key="1">
    <source>
        <dbReference type="ARBA" id="ARBA00004571"/>
    </source>
</evidence>
<dbReference type="GO" id="GO:0009279">
    <property type="term" value="C:cell outer membrane"/>
    <property type="evidence" value="ECO:0007669"/>
    <property type="project" value="UniProtKB-SubCell"/>
</dbReference>
<dbReference type="InterPro" id="IPR000531">
    <property type="entry name" value="Beta-barrel_TonB"/>
</dbReference>
<dbReference type="Pfam" id="PF07715">
    <property type="entry name" value="Plug"/>
    <property type="match status" value="1"/>
</dbReference>
<dbReference type="RefSeq" id="WP_229807792.1">
    <property type="nucleotide sequence ID" value="NZ_BMZB01000005.1"/>
</dbReference>
<dbReference type="InterPro" id="IPR037066">
    <property type="entry name" value="Plug_dom_sf"/>
</dbReference>
<dbReference type="SUPFAM" id="SSF56935">
    <property type="entry name" value="Porins"/>
    <property type="match status" value="1"/>
</dbReference>
<dbReference type="Gene3D" id="2.40.170.20">
    <property type="entry name" value="TonB-dependent receptor, beta-barrel domain"/>
    <property type="match status" value="1"/>
</dbReference>
<evidence type="ECO:0000313" key="13">
    <source>
        <dbReference type="EMBL" id="GGZ41445.1"/>
    </source>
</evidence>
<dbReference type="InterPro" id="IPR039426">
    <property type="entry name" value="TonB-dep_rcpt-like"/>
</dbReference>
<dbReference type="InterPro" id="IPR036942">
    <property type="entry name" value="Beta-barrel_TonB_sf"/>
</dbReference>
<organism evidence="13 14">
    <name type="scientific">Asticcacaulis endophyticus</name>
    <dbReference type="NCBI Taxonomy" id="1395890"/>
    <lineage>
        <taxon>Bacteria</taxon>
        <taxon>Pseudomonadati</taxon>
        <taxon>Pseudomonadota</taxon>
        <taxon>Alphaproteobacteria</taxon>
        <taxon>Caulobacterales</taxon>
        <taxon>Caulobacteraceae</taxon>
        <taxon>Asticcacaulis</taxon>
    </lineage>
</organism>
<evidence type="ECO:0000256" key="2">
    <source>
        <dbReference type="ARBA" id="ARBA00022448"/>
    </source>
</evidence>
<feature type="domain" description="TonB-dependent receptor-like beta-barrel" evidence="11">
    <location>
        <begin position="367"/>
        <end position="924"/>
    </location>
</feature>
<gene>
    <name evidence="13" type="ORF">GCM10011273_30070</name>
</gene>
<proteinExistence type="inferred from homology"/>
<evidence type="ECO:0000256" key="6">
    <source>
        <dbReference type="ARBA" id="ARBA00023136"/>
    </source>
</evidence>
<keyword evidence="7 8" id="KW-0998">Cell outer membrane</keyword>
<keyword evidence="4 8" id="KW-0812">Transmembrane</keyword>
<reference evidence="13" key="2">
    <citation type="submission" date="2020-09" db="EMBL/GenBank/DDBJ databases">
        <authorList>
            <person name="Sun Q."/>
            <person name="Kim S."/>
        </authorList>
    </citation>
    <scope>NUCLEOTIDE SEQUENCE</scope>
    <source>
        <strain evidence="13">KCTC 32296</strain>
    </source>
</reference>
<evidence type="ECO:0000259" key="12">
    <source>
        <dbReference type="Pfam" id="PF07715"/>
    </source>
</evidence>
<sequence length="970" mass="105713">MSILSPRKWLLASSVLTGMMMTAPALAQEVSTETTTTTTTEEEVVTEVVITGSRIKGKEFTSASPVTIITAEKSTAAGLISAAEVLQGSSVANGSGQINSTFTGYVLDGGGGINTISLRGLGAQRSLVLLNGRRMPPAGVSGTVAAVDLNTLPDAVVSRYEILKDGASSIYGSDAVAGVVNVITRSNFEGLEFNATARVPEAGAGETYDFSGIWGKRVDKGHFLVSGSYSETKAVTQGDRKGFDCAEEYLYNEDGTRADLVSNLTGEYACWGSTTGGILIDDTYFRIPRDGSSAFGVPGWFGPVPFADRQLDPAIEDRVTVFSPVKRYTFFAQGEYRPEWAGGAELYTELLVNRRESEQHGIRYIFPYYDPQSPQNPFGTGSAYDIADGPARFGAYVYPYFLTKSDDSQEVDVYRGVFGARGDYKGWAWDSYLSYSKSKGEYTGDVVPKDRLFYGTGLNEDTFEFIGVCPPEAPAGCVPLNLLTPAALNDGVLTQAERDYFFLTETGKTEYEQTIFEASTTGDLFDLPAGPLGAAFGIAIRKDKINDVPGEYSRAANAWGSASAGITKGEDTLSEAYFELEAPIVNGKTFFEDLKLNFSGRYSNYDSVGDAFTYKVGLNWAIDNTFRFRATHGTSFRAPALYEMFLNAQTAYLSQRTVDPCINWGATNESGQLVKSQTIRDNCAAEGIPATYNGNGPSTLIEYSGSTSLNPEESTATNFGFALTPPDTGFKMAIDFWRIEVEDQILSTGAGVVGACYGQETYPNNGFCGLFTRDPSTNYITFIDASYRNIPSEETSGVDFTASYEKEFNFGTLAIDLDATFTKDSKTQLFPGDVVLDYNGTIADPKMVGDIQTSFKHKDWTFYWTLNYVGESTNQGYREEDGVVNLSYAPLAYNKNFTNDWTTHDVTVRYQAKTWTVNAGVINIADEEAPIISYGDNTGSPGRLGIYAWGSQYRSGYLGRQFYLRMSKSF</sequence>
<evidence type="ECO:0000256" key="9">
    <source>
        <dbReference type="RuleBase" id="RU003357"/>
    </source>
</evidence>
<keyword evidence="2 8" id="KW-0813">Transport</keyword>
<dbReference type="PANTHER" id="PTHR47234:SF2">
    <property type="entry name" value="TONB-DEPENDENT RECEPTOR"/>
    <property type="match status" value="1"/>
</dbReference>
<evidence type="ECO:0000259" key="11">
    <source>
        <dbReference type="Pfam" id="PF00593"/>
    </source>
</evidence>
<comment type="similarity">
    <text evidence="8 9">Belongs to the TonB-dependent receptor family.</text>
</comment>
<dbReference type="Proteomes" id="UP000662572">
    <property type="component" value="Unassembled WGS sequence"/>
</dbReference>
<dbReference type="PANTHER" id="PTHR47234">
    <property type="match status" value="1"/>
</dbReference>
<name>A0A918QC13_9CAUL</name>
<keyword evidence="5 9" id="KW-0798">TonB box</keyword>
<comment type="caution">
    <text evidence="13">The sequence shown here is derived from an EMBL/GenBank/DDBJ whole genome shotgun (WGS) entry which is preliminary data.</text>
</comment>
<keyword evidence="6 8" id="KW-0472">Membrane</keyword>
<protein>
    <submittedName>
        <fullName evidence="13">TonB-dependent receptor</fullName>
    </submittedName>
</protein>
<keyword evidence="13" id="KW-0675">Receptor</keyword>
<keyword evidence="3 8" id="KW-1134">Transmembrane beta strand</keyword>
<dbReference type="InterPro" id="IPR012910">
    <property type="entry name" value="Plug_dom"/>
</dbReference>
<evidence type="ECO:0000256" key="7">
    <source>
        <dbReference type="ARBA" id="ARBA00023237"/>
    </source>
</evidence>